<proteinExistence type="predicted"/>
<comment type="caution">
    <text evidence="2">The sequence shown here is derived from an EMBL/GenBank/DDBJ whole genome shotgun (WGS) entry which is preliminary data.</text>
</comment>
<dbReference type="InterPro" id="IPR032340">
    <property type="entry name" value="DUF4860"/>
</dbReference>
<keyword evidence="1" id="KW-0472">Membrane</keyword>
<gene>
    <name evidence="2" type="ORF">IAC80_08820</name>
</gene>
<protein>
    <submittedName>
        <fullName evidence="2">DUF4860 domain-containing protein</fullName>
    </submittedName>
</protein>
<accession>A0A9D1P0Y1</accession>
<feature type="transmembrane region" description="Helical" evidence="1">
    <location>
        <begin position="12"/>
        <end position="36"/>
    </location>
</feature>
<dbReference type="Pfam" id="PF16152">
    <property type="entry name" value="DUF4860"/>
    <property type="match status" value="1"/>
</dbReference>
<keyword evidence="1" id="KW-0812">Transmembrane</keyword>
<evidence type="ECO:0000313" key="3">
    <source>
        <dbReference type="Proteomes" id="UP000886889"/>
    </source>
</evidence>
<evidence type="ECO:0000256" key="1">
    <source>
        <dbReference type="SAM" id="Phobius"/>
    </source>
</evidence>
<sequence length="150" mass="16453">MGRYRHSMDVIFAWLLFAVFAASSVLLVLLGVRIYAGAASGLNQTDSTVLLSYLTEKLRTCPDRDAVLLAEGDRLVLVPEETAEGYAVWIYREEGYLKESLVPAGEEPIEGAGSRIGAAQDFRAEETPEGLLLFSVTDHEGQTGSRYFAF</sequence>
<evidence type="ECO:0000313" key="2">
    <source>
        <dbReference type="EMBL" id="HIV24021.1"/>
    </source>
</evidence>
<name>A0A9D1P0Y1_9FIRM</name>
<dbReference type="Proteomes" id="UP000886889">
    <property type="component" value="Unassembled WGS sequence"/>
</dbReference>
<dbReference type="AlphaFoldDB" id="A0A9D1P0Y1"/>
<organism evidence="2 3">
    <name type="scientific">Candidatus Merdiplasma excrementigallinarum</name>
    <dbReference type="NCBI Taxonomy" id="2840864"/>
    <lineage>
        <taxon>Bacteria</taxon>
        <taxon>Bacillati</taxon>
        <taxon>Bacillota</taxon>
        <taxon>Clostridia</taxon>
        <taxon>Lachnospirales</taxon>
        <taxon>Lachnospiraceae</taxon>
        <taxon>Lachnospiraceae incertae sedis</taxon>
        <taxon>Candidatus Merdiplasma</taxon>
    </lineage>
</organism>
<reference evidence="2" key="2">
    <citation type="journal article" date="2021" name="PeerJ">
        <title>Extensive microbial diversity within the chicken gut microbiome revealed by metagenomics and culture.</title>
        <authorList>
            <person name="Gilroy R."/>
            <person name="Ravi A."/>
            <person name="Getino M."/>
            <person name="Pursley I."/>
            <person name="Horton D.L."/>
            <person name="Alikhan N.F."/>
            <person name="Baker D."/>
            <person name="Gharbi K."/>
            <person name="Hall N."/>
            <person name="Watson M."/>
            <person name="Adriaenssens E.M."/>
            <person name="Foster-Nyarko E."/>
            <person name="Jarju S."/>
            <person name="Secka A."/>
            <person name="Antonio M."/>
            <person name="Oren A."/>
            <person name="Chaudhuri R.R."/>
            <person name="La Ragione R."/>
            <person name="Hildebrand F."/>
            <person name="Pallen M.J."/>
        </authorList>
    </citation>
    <scope>NUCLEOTIDE SEQUENCE</scope>
    <source>
        <strain evidence="2">ChiBcec6-7307</strain>
    </source>
</reference>
<dbReference type="EMBL" id="DVOS01000073">
    <property type="protein sequence ID" value="HIV24021.1"/>
    <property type="molecule type" value="Genomic_DNA"/>
</dbReference>
<reference evidence="2" key="1">
    <citation type="submission" date="2020-10" db="EMBL/GenBank/DDBJ databases">
        <authorList>
            <person name="Gilroy R."/>
        </authorList>
    </citation>
    <scope>NUCLEOTIDE SEQUENCE</scope>
    <source>
        <strain evidence="2">ChiBcec6-7307</strain>
    </source>
</reference>
<keyword evidence="1" id="KW-1133">Transmembrane helix</keyword>